<evidence type="ECO:0000256" key="3">
    <source>
        <dbReference type="ARBA" id="ARBA00023306"/>
    </source>
</evidence>
<keyword evidence="8" id="KW-1185">Reference proteome</keyword>
<dbReference type="Proteomes" id="UP000183975">
    <property type="component" value="Unassembled WGS sequence"/>
</dbReference>
<dbReference type="PANTHER" id="PTHR35798:SF1">
    <property type="entry name" value="CELL DIVISION PROTEIN SEPF"/>
    <property type="match status" value="1"/>
</dbReference>
<comment type="function">
    <text evidence="4 5">Cell division protein that is part of the divisome complex and is recruited early to the Z-ring. Probably stimulates Z-ring formation, perhaps through the cross-linking of FtsZ protofilaments. Its function overlaps with FtsA.</text>
</comment>
<dbReference type="HAMAP" id="MF_01197">
    <property type="entry name" value="SepF"/>
    <property type="match status" value="1"/>
</dbReference>
<keyword evidence="3 5" id="KW-0131">Cell cycle</keyword>
<feature type="compositionally biased region" description="Polar residues" evidence="6">
    <location>
        <begin position="54"/>
        <end position="67"/>
    </location>
</feature>
<organism evidence="7 8">
    <name type="scientific">Anaerotignum lactatifermentans DSM 14214</name>
    <dbReference type="NCBI Taxonomy" id="1121323"/>
    <lineage>
        <taxon>Bacteria</taxon>
        <taxon>Bacillati</taxon>
        <taxon>Bacillota</taxon>
        <taxon>Clostridia</taxon>
        <taxon>Lachnospirales</taxon>
        <taxon>Anaerotignaceae</taxon>
        <taxon>Anaerotignum</taxon>
    </lineage>
</organism>
<evidence type="ECO:0000313" key="7">
    <source>
        <dbReference type="EMBL" id="SHL06134.1"/>
    </source>
</evidence>
<keyword evidence="2 5" id="KW-0717">Septation</keyword>
<dbReference type="Gene3D" id="3.30.110.150">
    <property type="entry name" value="SepF-like protein"/>
    <property type="match status" value="1"/>
</dbReference>
<dbReference type="EMBL" id="FRAH01000063">
    <property type="protein sequence ID" value="SHL06134.1"/>
    <property type="molecule type" value="Genomic_DNA"/>
</dbReference>
<reference evidence="7 8" key="1">
    <citation type="submission" date="2016-11" db="EMBL/GenBank/DDBJ databases">
        <authorList>
            <person name="Jaros S."/>
            <person name="Januszkiewicz K."/>
            <person name="Wedrychowicz H."/>
        </authorList>
    </citation>
    <scope>NUCLEOTIDE SEQUENCE [LARGE SCALE GENOMIC DNA]</scope>
    <source>
        <strain evidence="7 8">DSM 14214</strain>
    </source>
</reference>
<keyword evidence="5" id="KW-0963">Cytoplasm</keyword>
<comment type="similarity">
    <text evidence="5">Belongs to the SepF family.</text>
</comment>
<comment type="subcellular location">
    <subcellularLocation>
        <location evidence="5">Cytoplasm</location>
    </subcellularLocation>
    <text evidence="5">Localizes to the division site, in a FtsZ-dependent manner.</text>
</comment>
<accession>A0A1M6XJH3</accession>
<dbReference type="AlphaFoldDB" id="A0A1M6XJH3"/>
<dbReference type="OrthoDB" id="9815206at2"/>
<dbReference type="InterPro" id="IPR007561">
    <property type="entry name" value="Cell_div_SepF/SepF-rel"/>
</dbReference>
<sequence length="174" mass="19910">MAKFINKMKDLMFGEYEDDEDYYEDDYEYEAPAREAAPVSSSYGLRDVSRESDYSTTSAPRKTTRNNPQVYSINTNVQMQVVIIKPECYEDAQEICDQIKTKKPVVVNLEKVEYPVAQRIMDFLSGTCYSLEGSIQRVANNIFVIAPENVDISGDFKEELKTKGVILPWMSNGR</sequence>
<comment type="subunit">
    <text evidence="5">Homodimer. Interacts with FtsZ.</text>
</comment>
<proteinExistence type="inferred from homology"/>
<evidence type="ECO:0000256" key="4">
    <source>
        <dbReference type="ARBA" id="ARBA00044936"/>
    </source>
</evidence>
<evidence type="ECO:0000256" key="1">
    <source>
        <dbReference type="ARBA" id="ARBA00022618"/>
    </source>
</evidence>
<keyword evidence="1 5" id="KW-0132">Cell division</keyword>
<dbReference type="Pfam" id="PF04472">
    <property type="entry name" value="SepF"/>
    <property type="match status" value="1"/>
</dbReference>
<dbReference type="PANTHER" id="PTHR35798">
    <property type="entry name" value="CELL DIVISION PROTEIN SEPF"/>
    <property type="match status" value="1"/>
</dbReference>
<evidence type="ECO:0000313" key="8">
    <source>
        <dbReference type="Proteomes" id="UP000183975"/>
    </source>
</evidence>
<gene>
    <name evidence="5" type="primary">sepF</name>
    <name evidence="7" type="ORF">SAMN02745138_02804</name>
</gene>
<dbReference type="RefSeq" id="WP_072852806.1">
    <property type="nucleotide sequence ID" value="NZ_FRAH01000063.1"/>
</dbReference>
<feature type="region of interest" description="Disordered" evidence="6">
    <location>
        <begin position="34"/>
        <end position="67"/>
    </location>
</feature>
<dbReference type="GO" id="GO:0000917">
    <property type="term" value="P:division septum assembly"/>
    <property type="evidence" value="ECO:0007669"/>
    <property type="project" value="UniProtKB-KW"/>
</dbReference>
<dbReference type="InterPro" id="IPR023052">
    <property type="entry name" value="Cell_div_SepF"/>
</dbReference>
<dbReference type="GO" id="GO:0043093">
    <property type="term" value="P:FtsZ-dependent cytokinesis"/>
    <property type="evidence" value="ECO:0007669"/>
    <property type="project" value="UniProtKB-UniRule"/>
</dbReference>
<evidence type="ECO:0000256" key="2">
    <source>
        <dbReference type="ARBA" id="ARBA00023210"/>
    </source>
</evidence>
<evidence type="ECO:0000256" key="5">
    <source>
        <dbReference type="HAMAP-Rule" id="MF_01197"/>
    </source>
</evidence>
<evidence type="ECO:0000256" key="6">
    <source>
        <dbReference type="SAM" id="MobiDB-lite"/>
    </source>
</evidence>
<name>A0A1M6XJH3_9FIRM</name>
<dbReference type="GO" id="GO:0005737">
    <property type="term" value="C:cytoplasm"/>
    <property type="evidence" value="ECO:0007669"/>
    <property type="project" value="UniProtKB-SubCell"/>
</dbReference>
<dbReference type="InterPro" id="IPR038594">
    <property type="entry name" value="SepF-like_sf"/>
</dbReference>
<dbReference type="GeneID" id="87798940"/>
<protein>
    <recommendedName>
        <fullName evidence="5">Cell division protein SepF</fullName>
    </recommendedName>
</protein>